<protein>
    <submittedName>
        <fullName evidence="3">HNH endonuclease signature motif containing protein</fullName>
    </submittedName>
</protein>
<evidence type="ECO:0000256" key="1">
    <source>
        <dbReference type="SAM" id="MobiDB-lite"/>
    </source>
</evidence>
<organism evidence="3 4">
    <name type="scientific">Leucobacter iarius</name>
    <dbReference type="NCBI Taxonomy" id="333963"/>
    <lineage>
        <taxon>Bacteria</taxon>
        <taxon>Bacillati</taxon>
        <taxon>Actinomycetota</taxon>
        <taxon>Actinomycetes</taxon>
        <taxon>Micrococcales</taxon>
        <taxon>Microbacteriaceae</taxon>
        <taxon>Leucobacter</taxon>
    </lineage>
</organism>
<keyword evidence="3" id="KW-0540">Nuclease</keyword>
<dbReference type="InterPro" id="IPR003615">
    <property type="entry name" value="HNH_nuc"/>
</dbReference>
<keyword evidence="3" id="KW-0255">Endonuclease</keyword>
<proteinExistence type="predicted"/>
<name>A0ABN2LJI1_9MICO</name>
<dbReference type="Pfam" id="PF01844">
    <property type="entry name" value="HNH"/>
    <property type="match status" value="1"/>
</dbReference>
<dbReference type="InterPro" id="IPR027417">
    <property type="entry name" value="P-loop_NTPase"/>
</dbReference>
<feature type="region of interest" description="Disordered" evidence="1">
    <location>
        <begin position="216"/>
        <end position="242"/>
    </location>
</feature>
<keyword evidence="4" id="KW-1185">Reference proteome</keyword>
<dbReference type="Proteomes" id="UP001500851">
    <property type="component" value="Unassembled WGS sequence"/>
</dbReference>
<evidence type="ECO:0000313" key="4">
    <source>
        <dbReference type="Proteomes" id="UP001500851"/>
    </source>
</evidence>
<dbReference type="EMBL" id="BAAAOB010000002">
    <property type="protein sequence ID" value="GAA1790866.1"/>
    <property type="molecule type" value="Genomic_DNA"/>
</dbReference>
<dbReference type="RefSeq" id="WP_344031906.1">
    <property type="nucleotide sequence ID" value="NZ_BAAAOB010000002.1"/>
</dbReference>
<keyword evidence="3" id="KW-0378">Hydrolase</keyword>
<dbReference type="CDD" id="cd00085">
    <property type="entry name" value="HNHc"/>
    <property type="match status" value="1"/>
</dbReference>
<feature type="domain" description="HNH nuclease" evidence="2">
    <location>
        <begin position="13"/>
        <end position="65"/>
    </location>
</feature>
<evidence type="ECO:0000313" key="3">
    <source>
        <dbReference type="EMBL" id="GAA1790866.1"/>
    </source>
</evidence>
<dbReference type="Gene3D" id="3.40.50.300">
    <property type="entry name" value="P-loop containing nucleotide triphosphate hydrolases"/>
    <property type="match status" value="1"/>
</dbReference>
<dbReference type="GO" id="GO:0004519">
    <property type="term" value="F:endonuclease activity"/>
    <property type="evidence" value="ECO:0007669"/>
    <property type="project" value="UniProtKB-KW"/>
</dbReference>
<gene>
    <name evidence="3" type="ORF">GCM10009768_19880</name>
</gene>
<sequence>MASKRGGRAQSGLTRLVLETYGTRCHLRMPGCLGVATTKDHLIPWSHGGTDTLENLRPACKRCNSKRQNRVLSGYGAIIKVVTGPPAAGKTTYIAEHAKPEDIVIDLDAITRSLMPAPPATTHVYPEHVRHVAIGARKAAIDRATRIAYRCTVWIIHSIPPPNVLAEYRALRYQIITIDPGREVVEQRARTMRPRYVWPTVAKWYATYPTGCSSIVPPLERREQPTAEQPRTAEPVAAGADW</sequence>
<reference evidence="3 4" key="1">
    <citation type="journal article" date="2019" name="Int. J. Syst. Evol. Microbiol.">
        <title>The Global Catalogue of Microorganisms (GCM) 10K type strain sequencing project: providing services to taxonomists for standard genome sequencing and annotation.</title>
        <authorList>
            <consortium name="The Broad Institute Genomics Platform"/>
            <consortium name="The Broad Institute Genome Sequencing Center for Infectious Disease"/>
            <person name="Wu L."/>
            <person name="Ma J."/>
        </authorList>
    </citation>
    <scope>NUCLEOTIDE SEQUENCE [LARGE SCALE GENOMIC DNA]</scope>
    <source>
        <strain evidence="3 4">JCM 14736</strain>
    </source>
</reference>
<comment type="caution">
    <text evidence="3">The sequence shown here is derived from an EMBL/GenBank/DDBJ whole genome shotgun (WGS) entry which is preliminary data.</text>
</comment>
<dbReference type="SUPFAM" id="SSF52540">
    <property type="entry name" value="P-loop containing nucleoside triphosphate hydrolases"/>
    <property type="match status" value="1"/>
</dbReference>
<dbReference type="SMART" id="SM00507">
    <property type="entry name" value="HNHc"/>
    <property type="match status" value="1"/>
</dbReference>
<dbReference type="Gene3D" id="1.10.30.50">
    <property type="match status" value="1"/>
</dbReference>
<evidence type="ECO:0000259" key="2">
    <source>
        <dbReference type="SMART" id="SM00507"/>
    </source>
</evidence>
<accession>A0ABN2LJI1</accession>
<dbReference type="InterPro" id="IPR002711">
    <property type="entry name" value="HNH"/>
</dbReference>